<dbReference type="Proteomes" id="UP000678243">
    <property type="component" value="Unassembled WGS sequence"/>
</dbReference>
<feature type="compositionally biased region" description="Gly residues" evidence="1">
    <location>
        <begin position="346"/>
        <end position="356"/>
    </location>
</feature>
<dbReference type="RefSeq" id="WP_211541822.1">
    <property type="nucleotide sequence ID" value="NZ_JAGTUK010000002.1"/>
</dbReference>
<dbReference type="EMBL" id="JAGTUK010000002">
    <property type="protein sequence ID" value="MBS0023639.1"/>
    <property type="molecule type" value="Genomic_DNA"/>
</dbReference>
<name>A0ABS5IL03_9MICO</name>
<evidence type="ECO:0008006" key="4">
    <source>
        <dbReference type="Google" id="ProtNLM"/>
    </source>
</evidence>
<comment type="caution">
    <text evidence="2">The sequence shown here is derived from an EMBL/GenBank/DDBJ whole genome shotgun (WGS) entry which is preliminary data.</text>
</comment>
<protein>
    <recommendedName>
        <fullName evidence="4">Alpha/beta hydrolase</fullName>
    </recommendedName>
</protein>
<gene>
    <name evidence="2" type="ORF">KE274_05905</name>
</gene>
<evidence type="ECO:0000313" key="3">
    <source>
        <dbReference type="Proteomes" id="UP000678243"/>
    </source>
</evidence>
<evidence type="ECO:0000256" key="1">
    <source>
        <dbReference type="SAM" id="MobiDB-lite"/>
    </source>
</evidence>
<evidence type="ECO:0000313" key="2">
    <source>
        <dbReference type="EMBL" id="MBS0023639.1"/>
    </source>
</evidence>
<keyword evidence="3" id="KW-1185">Reference proteome</keyword>
<sequence length="427" mass="44341">MSGLSIDHGGVVAVDTGELRSVAARLVTAAGECRRAATAVEQTRTAVSSDPAAFDGVPLPALRAAAQELHDVAAELEHAAHGARRAADVFEIVELRARVEALAHTDAAAAAVARARLHRVLAADPALGLVASGLVLPWESRPLTDPGLLLGALGPAVPSAIGLAQLLGTTTGFAKVQPGERLRGRADPVRVTAVARSAPAAPADLAAALRRLPERRGAQVAVERYAMRDGTTRYVAYLSGTHSLSVDAKGSEPWDMRSNAQLYTGTRSASYQATVDALAAAGARPGDRVDVVAYSQSGMIAAQLGMEGEFDVPMQITVGSPVEPTVNDDQTLVQLRHDDDLVSGLAAGGSAAGTGSGDSFTASRTVEPLPDPGDLGLGSHGIEQYEETARMVDGSSDPRAEALDRYWAELGEAAEVERTEYRAERIG</sequence>
<feature type="region of interest" description="Disordered" evidence="1">
    <location>
        <begin position="344"/>
        <end position="380"/>
    </location>
</feature>
<reference evidence="2 3" key="1">
    <citation type="submission" date="2021-04" db="EMBL/GenBank/DDBJ databases">
        <title>Whole genome analysis of root endophytic bacterium Microbacterium paraoxydans ku-mp colonizing RP-bio226 rice variety.</title>
        <authorList>
            <person name="Ulaganathan K."/>
            <person name="Latha B."/>
        </authorList>
    </citation>
    <scope>NUCLEOTIDE SEQUENCE [LARGE SCALE GENOMIC DNA]</scope>
    <source>
        <strain evidence="3">ku-mp</strain>
    </source>
</reference>
<accession>A0ABS5IL03</accession>
<proteinExistence type="predicted"/>
<organism evidence="2 3">
    <name type="scientific">Microbacterium paraoxydans</name>
    <dbReference type="NCBI Taxonomy" id="199592"/>
    <lineage>
        <taxon>Bacteria</taxon>
        <taxon>Bacillati</taxon>
        <taxon>Actinomycetota</taxon>
        <taxon>Actinomycetes</taxon>
        <taxon>Micrococcales</taxon>
        <taxon>Microbacteriaceae</taxon>
        <taxon>Microbacterium</taxon>
    </lineage>
</organism>